<dbReference type="Pfam" id="PF00005">
    <property type="entry name" value="ABC_tran"/>
    <property type="match status" value="2"/>
</dbReference>
<dbReference type="FunFam" id="3.40.50.300:FF:000973">
    <property type="entry name" value="Multidrug resistance-associated protein 4"/>
    <property type="match status" value="1"/>
</dbReference>
<protein>
    <recommendedName>
        <fullName evidence="15">Multidrug resistance-associated protein 4</fullName>
    </recommendedName>
</protein>
<feature type="domain" description="ABC transmembrane type-1" evidence="12">
    <location>
        <begin position="95"/>
        <end position="334"/>
    </location>
</feature>
<feature type="domain" description="ABC transporter" evidence="11">
    <location>
        <begin position="410"/>
        <end position="650"/>
    </location>
</feature>
<dbReference type="GO" id="GO:0016020">
    <property type="term" value="C:membrane"/>
    <property type="evidence" value="ECO:0007669"/>
    <property type="project" value="UniProtKB-SubCell"/>
</dbReference>
<evidence type="ECO:0000256" key="3">
    <source>
        <dbReference type="ARBA" id="ARBA00022448"/>
    </source>
</evidence>
<dbReference type="PANTHER" id="PTHR24223:SF456">
    <property type="entry name" value="MULTIDRUG RESISTANCE-ASSOCIATED PROTEIN LETHAL(2)03659"/>
    <property type="match status" value="1"/>
</dbReference>
<evidence type="ECO:0000256" key="5">
    <source>
        <dbReference type="ARBA" id="ARBA00022737"/>
    </source>
</evidence>
<evidence type="ECO:0000256" key="10">
    <source>
        <dbReference type="SAM" id="Phobius"/>
    </source>
</evidence>
<accession>A0A8W8LF22</accession>
<feature type="transmembrane region" description="Helical" evidence="10">
    <location>
        <begin position="794"/>
        <end position="813"/>
    </location>
</feature>
<evidence type="ECO:0000256" key="8">
    <source>
        <dbReference type="ARBA" id="ARBA00022989"/>
    </source>
</evidence>
<dbReference type="InterPro" id="IPR017871">
    <property type="entry name" value="ABC_transporter-like_CS"/>
</dbReference>
<keyword evidence="4 10" id="KW-0812">Transmembrane</keyword>
<dbReference type="CDD" id="cd18580">
    <property type="entry name" value="ABC_6TM_ABCC_D2"/>
    <property type="match status" value="1"/>
</dbReference>
<dbReference type="InterPro" id="IPR003439">
    <property type="entry name" value="ABC_transporter-like_ATP-bd"/>
</dbReference>
<feature type="transmembrane region" description="Helical" evidence="10">
    <location>
        <begin position="349"/>
        <end position="368"/>
    </location>
</feature>
<dbReference type="GO" id="GO:0005524">
    <property type="term" value="F:ATP binding"/>
    <property type="evidence" value="ECO:0007669"/>
    <property type="project" value="UniProtKB-KW"/>
</dbReference>
<dbReference type="InterPro" id="IPR011527">
    <property type="entry name" value="ABC1_TM_dom"/>
</dbReference>
<keyword evidence="6" id="KW-0547">Nucleotide-binding</keyword>
<evidence type="ECO:0000259" key="11">
    <source>
        <dbReference type="PROSITE" id="PS50893"/>
    </source>
</evidence>
<dbReference type="GO" id="GO:0016887">
    <property type="term" value="F:ATP hydrolysis activity"/>
    <property type="evidence" value="ECO:0007669"/>
    <property type="project" value="InterPro"/>
</dbReference>
<dbReference type="InterPro" id="IPR036640">
    <property type="entry name" value="ABC1_TM_sf"/>
</dbReference>
<comment type="subcellular location">
    <subcellularLocation>
        <location evidence="1">Membrane</location>
        <topology evidence="1">Multi-pass membrane protein</topology>
    </subcellularLocation>
</comment>
<evidence type="ECO:0000256" key="6">
    <source>
        <dbReference type="ARBA" id="ARBA00022741"/>
    </source>
</evidence>
<evidence type="ECO:0000256" key="1">
    <source>
        <dbReference type="ARBA" id="ARBA00004141"/>
    </source>
</evidence>
<keyword evidence="9 10" id="KW-0472">Membrane</keyword>
<dbReference type="PROSITE" id="PS50929">
    <property type="entry name" value="ABC_TM1F"/>
    <property type="match status" value="2"/>
</dbReference>
<dbReference type="SMART" id="SM00382">
    <property type="entry name" value="AAA"/>
    <property type="match status" value="2"/>
</dbReference>
<dbReference type="Pfam" id="PF00664">
    <property type="entry name" value="ABC_membrane"/>
    <property type="match status" value="2"/>
</dbReference>
<keyword evidence="7" id="KW-0067">ATP-binding</keyword>
<dbReference type="SUPFAM" id="SSF52540">
    <property type="entry name" value="P-loop containing nucleoside triphosphate hydrolases"/>
    <property type="match status" value="2"/>
</dbReference>
<dbReference type="InterPro" id="IPR044746">
    <property type="entry name" value="ABCC_6TM_D1"/>
</dbReference>
<dbReference type="InterPro" id="IPR044726">
    <property type="entry name" value="ABCC_6TM_D2"/>
</dbReference>
<dbReference type="EnsemblMetazoa" id="G27938.1">
    <property type="protein sequence ID" value="G27938.1:cds"/>
    <property type="gene ID" value="G27938"/>
</dbReference>
<dbReference type="GO" id="GO:0140359">
    <property type="term" value="F:ABC-type transporter activity"/>
    <property type="evidence" value="ECO:0007669"/>
    <property type="project" value="InterPro"/>
</dbReference>
<dbReference type="CDD" id="cd18579">
    <property type="entry name" value="ABC_6TM_ABCC_D1"/>
    <property type="match status" value="1"/>
</dbReference>
<evidence type="ECO:0000313" key="14">
    <source>
        <dbReference type="Proteomes" id="UP000005408"/>
    </source>
</evidence>
<dbReference type="OrthoDB" id="6500128at2759"/>
<dbReference type="InterPro" id="IPR027417">
    <property type="entry name" value="P-loop_NTPase"/>
</dbReference>
<keyword evidence="5" id="KW-0677">Repeat</keyword>
<evidence type="ECO:0000256" key="9">
    <source>
        <dbReference type="ARBA" id="ARBA00023136"/>
    </source>
</evidence>
<dbReference type="PROSITE" id="PS50893">
    <property type="entry name" value="ABC_TRANSPORTER_2"/>
    <property type="match status" value="2"/>
</dbReference>
<dbReference type="PANTHER" id="PTHR24223">
    <property type="entry name" value="ATP-BINDING CASSETTE SUB-FAMILY C"/>
    <property type="match status" value="1"/>
</dbReference>
<feature type="transmembrane region" description="Helical" evidence="10">
    <location>
        <begin position="206"/>
        <end position="225"/>
    </location>
</feature>
<feature type="transmembrane region" description="Helical" evidence="10">
    <location>
        <begin position="703"/>
        <end position="723"/>
    </location>
</feature>
<dbReference type="FunFam" id="3.40.50.300:FF:000163">
    <property type="entry name" value="Multidrug resistance-associated protein member 4"/>
    <property type="match status" value="1"/>
</dbReference>
<evidence type="ECO:0008006" key="15">
    <source>
        <dbReference type="Google" id="ProtNLM"/>
    </source>
</evidence>
<evidence type="ECO:0000313" key="13">
    <source>
        <dbReference type="EnsemblMetazoa" id="G27938.1:cds"/>
    </source>
</evidence>
<dbReference type="InterPro" id="IPR050173">
    <property type="entry name" value="ABC_transporter_C-like"/>
</dbReference>
<feature type="transmembrane region" description="Helical" evidence="10">
    <location>
        <begin position="974"/>
        <end position="994"/>
    </location>
</feature>
<feature type="transmembrane region" description="Helical" evidence="10">
    <location>
        <begin position="317"/>
        <end position="337"/>
    </location>
</feature>
<evidence type="ECO:0000256" key="2">
    <source>
        <dbReference type="ARBA" id="ARBA00009726"/>
    </source>
</evidence>
<dbReference type="OMA" id="LNICAVG"/>
<dbReference type="Gene3D" id="3.40.50.300">
    <property type="entry name" value="P-loop containing nucleotide triphosphate hydrolases"/>
    <property type="match status" value="2"/>
</dbReference>
<dbReference type="Gene3D" id="1.20.1560.10">
    <property type="entry name" value="ABC transporter type 1, transmembrane domain"/>
    <property type="match status" value="2"/>
</dbReference>
<organism evidence="13 14">
    <name type="scientific">Magallana gigas</name>
    <name type="common">Pacific oyster</name>
    <name type="synonym">Crassostrea gigas</name>
    <dbReference type="NCBI Taxonomy" id="29159"/>
    <lineage>
        <taxon>Eukaryota</taxon>
        <taxon>Metazoa</taxon>
        <taxon>Spiralia</taxon>
        <taxon>Lophotrochozoa</taxon>
        <taxon>Mollusca</taxon>
        <taxon>Bivalvia</taxon>
        <taxon>Autobranchia</taxon>
        <taxon>Pteriomorphia</taxon>
        <taxon>Ostreida</taxon>
        <taxon>Ostreoidea</taxon>
        <taxon>Ostreidae</taxon>
        <taxon>Magallana</taxon>
    </lineage>
</organism>
<dbReference type="CDD" id="cd03250">
    <property type="entry name" value="ABCC_MRP_domain1"/>
    <property type="match status" value="1"/>
</dbReference>
<keyword evidence="8 10" id="KW-1133">Transmembrane helix</keyword>
<dbReference type="Proteomes" id="UP000005408">
    <property type="component" value="Unassembled WGS sequence"/>
</dbReference>
<dbReference type="InterPro" id="IPR003593">
    <property type="entry name" value="AAA+_ATPase"/>
</dbReference>
<dbReference type="CDD" id="cd03244">
    <property type="entry name" value="ABCC_MRP_domain2"/>
    <property type="match status" value="1"/>
</dbReference>
<feature type="transmembrane region" description="Helical" evidence="10">
    <location>
        <begin position="231"/>
        <end position="253"/>
    </location>
</feature>
<dbReference type="PROSITE" id="PS00211">
    <property type="entry name" value="ABC_TRANSPORTER_1"/>
    <property type="match status" value="2"/>
</dbReference>
<comment type="similarity">
    <text evidence="2">Belongs to the ABC transporter superfamily. ABCC family. Conjugate transporter (TC 3.A.1.208) subfamily.</text>
</comment>
<keyword evidence="3" id="KW-0813">Transport</keyword>
<keyword evidence="14" id="KW-1185">Reference proteome</keyword>
<feature type="domain" description="ABC transmembrane type-1" evidence="12">
    <location>
        <begin position="794"/>
        <end position="1033"/>
    </location>
</feature>
<feature type="transmembrane region" description="Helical" evidence="10">
    <location>
        <begin position="880"/>
        <end position="907"/>
    </location>
</feature>
<feature type="domain" description="ABC transporter" evidence="11">
    <location>
        <begin position="1069"/>
        <end position="1302"/>
    </location>
</feature>
<reference evidence="13" key="1">
    <citation type="submission" date="2022-08" db="UniProtKB">
        <authorList>
            <consortium name="EnsemblMetazoa"/>
        </authorList>
    </citation>
    <scope>IDENTIFICATION</scope>
    <source>
        <strain evidence="13">05x7-T-G4-1.051#20</strain>
    </source>
</reference>
<feature type="transmembrane region" description="Helical" evidence="10">
    <location>
        <begin position="1000"/>
        <end position="1018"/>
    </location>
</feature>
<evidence type="ECO:0000256" key="7">
    <source>
        <dbReference type="ARBA" id="ARBA00022840"/>
    </source>
</evidence>
<sequence>MKNKPRGPCPYGTANWLSKITFWWAFPLFNYGFRHPLTQDHLYDVLPEDQSDLLGDRMEKSWNAHVKKCEDKGKKPSLYWAVIAEFKWEWGINGIFLVVSEGIRIAQPYLIGQIISYFQPGSTLSQTEVYIYATVVAVSHILQLIVNPKYFFNCDHIALKMKVAVASLIYRKILKMSSWSKHSTTSGKIINHLSTDLEKFRYTTETFHFCWLGPLEIVAILYLLYQQIGLVSLLTLAVTVVLIPLQVMLGWIYGKLRMQIGAAGDKRIHLMNQIIAGMRVIKMYCWEKPFSEIVFNIRGWEVSEIWKANIAKSINMGLFQSASVVISMTLFGTAWYTGVPLSAQRIYSTLGWVFCLRLTIFLFMMYLVEDNKQLASSLKRIQSFLTVEDMKVFSESEGTTESMEKEGVSISIRDMTASWLGHHPQDNEGVADKLLDQKMIEVFSLKKIDLKVKKGELLAVVGPVGSGKTSLLLSLLKELPPETGQVCVQGMLGYMAQTPWVMSGTFQANVTFGENVEQERYRKALYACALNKDLELMRLRDQTLVGERGLLLSGGQKTRLTLARTVYREADVYLLDDPLGAVDTEVGSHLFQRCICEFLEGKTRILVTHQLQYLRSADRIVVLNEGKVVSVGTYDELVKKGTEFSSILTKHDKDIEEKDERQEKLVNEQREKNTQVVDDGEFAETGGIGWNVYQDYYLSGRPWLYLPLTLFLLVIAYAAYGYGDWYLAKWAELSDSLNLNAQNGSYPLYPVINTLNKTLGLNTLYNITPLLETSNSTPEGSLITLQGDELMQKYLVAMSVFVVGISLFSLVYFRMSVIISKRLHNNMFQVVMGAKTHFFDSNPVGRILNKFARDLGLIDSVIPTLTNIVLEIIIRLAMQIGITCIINPFLLLPLTPLVIVIYLIRWFSLPTTRNMKRLEAMTQSPIFSHISDTLVGLQSIRALGMSRKFLQDFDRFQDRHTSAFFLFLSANRWFSLRSLFFLDVYFVLVILLSLVLRDMIGLSGGLFGMALNYLLTMADPFESMMRISADLNTQMTSVERIISYTKLEQEAPKVSNSPPPSSWPQNGHIKLVNVGLQYSSDTDQVLHNITCRINSREKIGIVGRTGAGKSSLLAALLRLAEPTGEIYIDDVNVLKIGLHELRNKISVIPQDPILFSGTLRKNLDPFEEYTDNQLWMALEQVQLKVKVHSEREGLFMEVSDSGQNLSVGQRQLVCLARAILRQNNILVLDEATANVDHNTDRLIQETIKRRFKNCTVLTVAHRIHTIMDSSRVMVLNQGKLVEFDTPYQLLQIEDGFFRNLVQQTGKAQAKVLHTLAENYQKEIS</sequence>
<proteinExistence type="inferred from homology"/>
<name>A0A8W8LF22_MAGGI</name>
<evidence type="ECO:0000256" key="4">
    <source>
        <dbReference type="ARBA" id="ARBA00022692"/>
    </source>
</evidence>
<evidence type="ECO:0000259" key="12">
    <source>
        <dbReference type="PROSITE" id="PS50929"/>
    </source>
</evidence>
<dbReference type="SUPFAM" id="SSF90123">
    <property type="entry name" value="ABC transporter transmembrane region"/>
    <property type="match status" value="2"/>
</dbReference>